<comment type="caution">
    <text evidence="4">The sequence shown here is derived from an EMBL/GenBank/DDBJ whole genome shotgun (WGS) entry which is preliminary data.</text>
</comment>
<proteinExistence type="predicted"/>
<accession>A0ABD5TXT5</accession>
<dbReference type="InterPro" id="IPR007050">
    <property type="entry name" value="HTH_bacterioopsin"/>
</dbReference>
<dbReference type="PANTHER" id="PTHR34236">
    <property type="entry name" value="DIMETHYL SULFOXIDE REDUCTASE TRANSCRIPTIONAL ACTIVATOR"/>
    <property type="match status" value="1"/>
</dbReference>
<gene>
    <name evidence="4" type="ORF">ACFQEV_03765</name>
</gene>
<dbReference type="PANTHER" id="PTHR34236:SF1">
    <property type="entry name" value="DIMETHYL SULFOXIDE REDUCTASE TRANSCRIPTIONAL ACTIVATOR"/>
    <property type="match status" value="1"/>
</dbReference>
<name>A0ABD5TXT5_9EURY</name>
<evidence type="ECO:0000313" key="4">
    <source>
        <dbReference type="EMBL" id="MFC6824113.1"/>
    </source>
</evidence>
<keyword evidence="1" id="KW-0805">Transcription regulation</keyword>
<dbReference type="Proteomes" id="UP001596408">
    <property type="component" value="Unassembled WGS sequence"/>
</dbReference>
<evidence type="ECO:0000259" key="3">
    <source>
        <dbReference type="Pfam" id="PF04967"/>
    </source>
</evidence>
<dbReference type="RefSeq" id="WP_379692709.1">
    <property type="nucleotide sequence ID" value="NZ_JBHSXH010000009.1"/>
</dbReference>
<evidence type="ECO:0000313" key="5">
    <source>
        <dbReference type="Proteomes" id="UP001596408"/>
    </source>
</evidence>
<dbReference type="AlphaFoldDB" id="A0ABD5TXT5"/>
<organism evidence="4 5">
    <name type="scientific">Halopelagius fulvigenes</name>
    <dbReference type="NCBI Taxonomy" id="1198324"/>
    <lineage>
        <taxon>Archaea</taxon>
        <taxon>Methanobacteriati</taxon>
        <taxon>Methanobacteriota</taxon>
        <taxon>Stenosarchaea group</taxon>
        <taxon>Halobacteria</taxon>
        <taxon>Halobacteriales</taxon>
        <taxon>Haloferacaceae</taxon>
    </lineage>
</organism>
<feature type="domain" description="HTH bat-type" evidence="3">
    <location>
        <begin position="182"/>
        <end position="233"/>
    </location>
</feature>
<dbReference type="Gene3D" id="1.10.10.10">
    <property type="entry name" value="Winged helix-like DNA-binding domain superfamily/Winged helix DNA-binding domain"/>
    <property type="match status" value="1"/>
</dbReference>
<evidence type="ECO:0000256" key="1">
    <source>
        <dbReference type="ARBA" id="ARBA00023015"/>
    </source>
</evidence>
<dbReference type="Pfam" id="PF04967">
    <property type="entry name" value="HTH_10"/>
    <property type="match status" value="1"/>
</dbReference>
<sequence>MPVDDLHGSRSRLTLEIWHPNCWTLEVTEETPAGLLAHTVFNAANDRVKGHFTAYGDTTAAVDELVAAAEQSPLTHSVVEMQRRHDFRGRTPPGNTSRELFVEYDPENSMSDVFIANDFVQSAPVRVFDGREYWSLFVDDDREGVRRRLDAVREETNADITVTKITRADAGVDAATWRTDELSGRQREVFELARKRDYYDWPRGISARELAAELDISKTTLLEHLRKAEAKLLNPDTGALS</sequence>
<keyword evidence="2" id="KW-0804">Transcription</keyword>
<reference evidence="4 5" key="1">
    <citation type="journal article" date="2019" name="Int. J. Syst. Evol. Microbiol.">
        <title>The Global Catalogue of Microorganisms (GCM) 10K type strain sequencing project: providing services to taxonomists for standard genome sequencing and annotation.</title>
        <authorList>
            <consortium name="The Broad Institute Genomics Platform"/>
            <consortium name="The Broad Institute Genome Sequencing Center for Infectious Disease"/>
            <person name="Wu L."/>
            <person name="Ma J."/>
        </authorList>
    </citation>
    <scope>NUCLEOTIDE SEQUENCE [LARGE SCALE GENOMIC DNA]</scope>
    <source>
        <strain evidence="4 5">YIM 94188</strain>
    </source>
</reference>
<dbReference type="EMBL" id="JBHSXH010000009">
    <property type="protein sequence ID" value="MFC6824113.1"/>
    <property type="molecule type" value="Genomic_DNA"/>
</dbReference>
<keyword evidence="5" id="KW-1185">Reference proteome</keyword>
<dbReference type="InterPro" id="IPR036388">
    <property type="entry name" value="WH-like_DNA-bd_sf"/>
</dbReference>
<evidence type="ECO:0000256" key="2">
    <source>
        <dbReference type="ARBA" id="ARBA00023163"/>
    </source>
</evidence>
<protein>
    <submittedName>
        <fullName evidence="4">Helix-turn-helix domain-containing protein</fullName>
    </submittedName>
</protein>